<gene>
    <name evidence="8" type="ORF">SAMN04487820_10735</name>
</gene>
<evidence type="ECO:0000256" key="6">
    <source>
        <dbReference type="ARBA" id="ARBA00022777"/>
    </source>
</evidence>
<evidence type="ECO:0000313" key="8">
    <source>
        <dbReference type="EMBL" id="SDK36381.1"/>
    </source>
</evidence>
<dbReference type="PROSITE" id="PS00371">
    <property type="entry name" value="PTS_EIIA_TYPE_1_HIS"/>
    <property type="match status" value="1"/>
</dbReference>
<evidence type="ECO:0000256" key="4">
    <source>
        <dbReference type="ARBA" id="ARBA00022679"/>
    </source>
</evidence>
<dbReference type="GO" id="GO:0005737">
    <property type="term" value="C:cytoplasm"/>
    <property type="evidence" value="ECO:0007669"/>
    <property type="project" value="UniProtKB-SubCell"/>
</dbReference>
<dbReference type="GO" id="GO:0009401">
    <property type="term" value="P:phosphoenolpyruvate-dependent sugar phosphotransferase system"/>
    <property type="evidence" value="ECO:0007669"/>
    <property type="project" value="UniProtKB-KW"/>
</dbReference>
<evidence type="ECO:0000256" key="3">
    <source>
        <dbReference type="ARBA" id="ARBA00022597"/>
    </source>
</evidence>
<dbReference type="InterPro" id="IPR050890">
    <property type="entry name" value="PTS_EIIA_component"/>
</dbReference>
<dbReference type="PANTHER" id="PTHR45008">
    <property type="entry name" value="PTS SYSTEM GLUCOSE-SPECIFIC EIIA COMPONENT"/>
    <property type="match status" value="1"/>
</dbReference>
<dbReference type="PANTHER" id="PTHR45008:SF1">
    <property type="entry name" value="PTS SYSTEM GLUCOSE-SPECIFIC EIIA COMPONENT"/>
    <property type="match status" value="1"/>
</dbReference>
<reference evidence="9" key="1">
    <citation type="submission" date="2016-10" db="EMBL/GenBank/DDBJ databases">
        <authorList>
            <person name="Varghese N."/>
            <person name="Submissions S."/>
        </authorList>
    </citation>
    <scope>NUCLEOTIDE SEQUENCE [LARGE SCALE GENOMIC DNA]</scope>
    <source>
        <strain evidence="9">DSM 45460</strain>
    </source>
</reference>
<dbReference type="Proteomes" id="UP000199213">
    <property type="component" value="Unassembled WGS sequence"/>
</dbReference>
<evidence type="ECO:0000256" key="2">
    <source>
        <dbReference type="ARBA" id="ARBA00022448"/>
    </source>
</evidence>
<name>A0A1G9BA30_ACTMZ</name>
<proteinExistence type="predicted"/>
<dbReference type="InterPro" id="IPR011055">
    <property type="entry name" value="Dup_hybrid_motif"/>
</dbReference>
<evidence type="ECO:0000256" key="5">
    <source>
        <dbReference type="ARBA" id="ARBA00022683"/>
    </source>
</evidence>
<dbReference type="Pfam" id="PF00358">
    <property type="entry name" value="PTS_EIIA_1"/>
    <property type="match status" value="1"/>
</dbReference>
<keyword evidence="3" id="KW-0762">Sugar transport</keyword>
<dbReference type="Gene3D" id="2.70.70.10">
    <property type="entry name" value="Glucose Permease (Domain IIA)"/>
    <property type="match status" value="1"/>
</dbReference>
<comment type="subcellular location">
    <subcellularLocation>
        <location evidence="1">Cytoplasm</location>
    </subcellularLocation>
</comment>
<dbReference type="PROSITE" id="PS51093">
    <property type="entry name" value="PTS_EIIA_TYPE_1"/>
    <property type="match status" value="1"/>
</dbReference>
<dbReference type="NCBIfam" id="TIGR00830">
    <property type="entry name" value="PTBA"/>
    <property type="match status" value="1"/>
</dbReference>
<dbReference type="InterPro" id="IPR001127">
    <property type="entry name" value="PTS_EIIA_1_perm"/>
</dbReference>
<keyword evidence="5" id="KW-0598">Phosphotransferase system</keyword>
<organism evidence="8 9">
    <name type="scientific">Actinopolyspora mzabensis</name>
    <dbReference type="NCBI Taxonomy" id="995066"/>
    <lineage>
        <taxon>Bacteria</taxon>
        <taxon>Bacillati</taxon>
        <taxon>Actinomycetota</taxon>
        <taxon>Actinomycetes</taxon>
        <taxon>Actinopolysporales</taxon>
        <taxon>Actinopolysporaceae</taxon>
        <taxon>Actinopolyspora</taxon>
    </lineage>
</organism>
<keyword evidence="9" id="KW-1185">Reference proteome</keyword>
<evidence type="ECO:0000259" key="7">
    <source>
        <dbReference type="PROSITE" id="PS51093"/>
    </source>
</evidence>
<evidence type="ECO:0000256" key="1">
    <source>
        <dbReference type="ARBA" id="ARBA00004496"/>
    </source>
</evidence>
<feature type="domain" description="PTS EIIA type-1" evidence="7">
    <location>
        <begin position="21"/>
        <end position="125"/>
    </location>
</feature>
<keyword evidence="6" id="KW-0418">Kinase</keyword>
<keyword evidence="4" id="KW-0808">Transferase</keyword>
<accession>A0A1G9BA30</accession>
<dbReference type="SUPFAM" id="SSF51261">
    <property type="entry name" value="Duplicated hybrid motif"/>
    <property type="match status" value="1"/>
</dbReference>
<sequence length="151" mass="15347">MSVQVLSPVTGLVAPMSEVPDPVFSQSMVGPGVAVKPSGGTSEAVAPVDGVLSTLHPHAFVVSTDDGKAVLVHLGIDTVKLEGAGFTLHAAKGARVEAGSPVVSWNPTEVEEQGYSSVCPVVALEVGQDALSDMADDVRVNGGDPLFTIES</sequence>
<evidence type="ECO:0000313" key="9">
    <source>
        <dbReference type="Proteomes" id="UP000199213"/>
    </source>
</evidence>
<dbReference type="EMBL" id="FNFM01000007">
    <property type="protein sequence ID" value="SDK36381.1"/>
    <property type="molecule type" value="Genomic_DNA"/>
</dbReference>
<dbReference type="RefSeq" id="WP_092628456.1">
    <property type="nucleotide sequence ID" value="NZ_FNFM01000007.1"/>
</dbReference>
<keyword evidence="2" id="KW-0813">Transport</keyword>
<protein>
    <submittedName>
        <fullName evidence="8">PTS system, N-acetylglucosamine-specific IIA component</fullName>
    </submittedName>
</protein>
<dbReference type="GO" id="GO:0016301">
    <property type="term" value="F:kinase activity"/>
    <property type="evidence" value="ECO:0007669"/>
    <property type="project" value="UniProtKB-KW"/>
</dbReference>
<dbReference type="OrthoDB" id="7571469at2"/>
<dbReference type="AlphaFoldDB" id="A0A1G9BA30"/>